<organism evidence="2 3">
    <name type="scientific">Micromonospora cremea</name>
    <dbReference type="NCBI Taxonomy" id="709881"/>
    <lineage>
        <taxon>Bacteria</taxon>
        <taxon>Bacillati</taxon>
        <taxon>Actinomycetota</taxon>
        <taxon>Actinomycetes</taxon>
        <taxon>Micromonosporales</taxon>
        <taxon>Micromonosporaceae</taxon>
        <taxon>Micromonospora</taxon>
    </lineage>
</organism>
<name>A0A1N6AC42_9ACTN</name>
<accession>A0A1N6AC42</accession>
<dbReference type="EMBL" id="FSQT01000002">
    <property type="protein sequence ID" value="SIN31540.1"/>
    <property type="molecule type" value="Genomic_DNA"/>
</dbReference>
<sequence>MTRVGSGGVVPVDGSALPTTIAARFRGDERFAVSDSRPGRAAAGTGPDIGGIETDQATEGSAGQ</sequence>
<evidence type="ECO:0000313" key="3">
    <source>
        <dbReference type="Proteomes" id="UP000185124"/>
    </source>
</evidence>
<feature type="region of interest" description="Disordered" evidence="1">
    <location>
        <begin position="32"/>
        <end position="64"/>
    </location>
</feature>
<proteinExistence type="predicted"/>
<feature type="compositionally biased region" description="Polar residues" evidence="1">
    <location>
        <begin position="55"/>
        <end position="64"/>
    </location>
</feature>
<reference evidence="3" key="1">
    <citation type="submission" date="2016-12" db="EMBL/GenBank/DDBJ databases">
        <authorList>
            <person name="Varghese N."/>
            <person name="Submissions S."/>
        </authorList>
    </citation>
    <scope>NUCLEOTIDE SEQUENCE [LARGE SCALE GENOMIC DNA]</scope>
    <source>
        <strain evidence="3">DSM 45599</strain>
    </source>
</reference>
<gene>
    <name evidence="2" type="ORF">SAMN04489832_5262</name>
</gene>
<keyword evidence="3" id="KW-1185">Reference proteome</keyword>
<dbReference type="STRING" id="709881.SAMN04489832_5262"/>
<protein>
    <submittedName>
        <fullName evidence="2">Uncharacterized protein</fullName>
    </submittedName>
</protein>
<dbReference type="AlphaFoldDB" id="A0A1N6AC42"/>
<evidence type="ECO:0000256" key="1">
    <source>
        <dbReference type="SAM" id="MobiDB-lite"/>
    </source>
</evidence>
<evidence type="ECO:0000313" key="2">
    <source>
        <dbReference type="EMBL" id="SIN31540.1"/>
    </source>
</evidence>
<dbReference type="Proteomes" id="UP000185124">
    <property type="component" value="Unassembled WGS sequence"/>
</dbReference>
<dbReference type="RefSeq" id="WP_074316320.1">
    <property type="nucleotide sequence ID" value="NZ_FSQT01000002.1"/>
</dbReference>